<keyword evidence="3" id="KW-1185">Reference proteome</keyword>
<dbReference type="InterPro" id="IPR052509">
    <property type="entry name" value="Metal_resp_DNA-bind_regulator"/>
</dbReference>
<proteinExistence type="predicted"/>
<dbReference type="SUPFAM" id="SSF46785">
    <property type="entry name" value="Winged helix' DNA-binding domain"/>
    <property type="match status" value="1"/>
</dbReference>
<dbReference type="InterPro" id="IPR036388">
    <property type="entry name" value="WH-like_DNA-bd_sf"/>
</dbReference>
<dbReference type="Pfam" id="PF03551">
    <property type="entry name" value="PadR"/>
    <property type="match status" value="1"/>
</dbReference>
<protein>
    <recommendedName>
        <fullName evidence="1">Transcription regulator PadR N-terminal domain-containing protein</fullName>
    </recommendedName>
</protein>
<dbReference type="InterPro" id="IPR005149">
    <property type="entry name" value="Tscrpt_reg_PadR_N"/>
</dbReference>
<dbReference type="Gene3D" id="1.10.10.10">
    <property type="entry name" value="Winged helix-like DNA-binding domain superfamily/Winged helix DNA-binding domain"/>
    <property type="match status" value="1"/>
</dbReference>
<reference evidence="2 3" key="1">
    <citation type="submission" date="2021-01" db="EMBL/GenBank/DDBJ databases">
        <title>Whole genome shotgun sequence of Catellatospora coxensis NBRC 107359.</title>
        <authorList>
            <person name="Komaki H."/>
            <person name="Tamura T."/>
        </authorList>
    </citation>
    <scope>NUCLEOTIDE SEQUENCE [LARGE SCALE GENOMIC DNA]</scope>
    <source>
        <strain evidence="2 3">NBRC 107359</strain>
    </source>
</reference>
<name>A0A8J3LDL0_9ACTN</name>
<gene>
    <name evidence="2" type="ORF">Cco03nite_74400</name>
</gene>
<dbReference type="EMBL" id="BONI01000099">
    <property type="protein sequence ID" value="GIG10740.1"/>
    <property type="molecule type" value="Genomic_DNA"/>
</dbReference>
<feature type="domain" description="Transcription regulator PadR N-terminal" evidence="1">
    <location>
        <begin position="34"/>
        <end position="84"/>
    </location>
</feature>
<sequence length="109" mass="11823">MIVMRITVSVARVLSAFLADPAADRYGLDLMKATDLPSGTLYPILQRLQQAGWIGAQWEQIDPASEGRPARRYYRLTPEGAARARTALAELHAATSPGTAGTTEARPAW</sequence>
<evidence type="ECO:0000313" key="2">
    <source>
        <dbReference type="EMBL" id="GIG10740.1"/>
    </source>
</evidence>
<evidence type="ECO:0000259" key="1">
    <source>
        <dbReference type="Pfam" id="PF03551"/>
    </source>
</evidence>
<dbReference type="PANTHER" id="PTHR33169">
    <property type="entry name" value="PADR-FAMILY TRANSCRIPTIONAL REGULATOR"/>
    <property type="match status" value="1"/>
</dbReference>
<dbReference type="AlphaFoldDB" id="A0A8J3LDL0"/>
<dbReference type="PANTHER" id="PTHR33169:SF14">
    <property type="entry name" value="TRANSCRIPTIONAL REGULATOR RV3488"/>
    <property type="match status" value="1"/>
</dbReference>
<evidence type="ECO:0000313" key="3">
    <source>
        <dbReference type="Proteomes" id="UP000630887"/>
    </source>
</evidence>
<organism evidence="2 3">
    <name type="scientific">Catellatospora coxensis</name>
    <dbReference type="NCBI Taxonomy" id="310354"/>
    <lineage>
        <taxon>Bacteria</taxon>
        <taxon>Bacillati</taxon>
        <taxon>Actinomycetota</taxon>
        <taxon>Actinomycetes</taxon>
        <taxon>Micromonosporales</taxon>
        <taxon>Micromonosporaceae</taxon>
        <taxon>Catellatospora</taxon>
    </lineage>
</organism>
<accession>A0A8J3LDL0</accession>
<dbReference type="InterPro" id="IPR036390">
    <property type="entry name" value="WH_DNA-bd_sf"/>
</dbReference>
<dbReference type="Proteomes" id="UP000630887">
    <property type="component" value="Unassembled WGS sequence"/>
</dbReference>
<comment type="caution">
    <text evidence="2">The sequence shown here is derived from an EMBL/GenBank/DDBJ whole genome shotgun (WGS) entry which is preliminary data.</text>
</comment>